<evidence type="ECO:0000313" key="1">
    <source>
        <dbReference type="EMBL" id="BCL58758.1"/>
    </source>
</evidence>
<dbReference type="EMBL" id="AP024085">
    <property type="protein sequence ID" value="BCL58758.1"/>
    <property type="molecule type" value="Genomic_DNA"/>
</dbReference>
<organism evidence="1 2">
    <name type="scientific">Faecalibacillus intestinalis</name>
    <dbReference type="NCBI Taxonomy" id="1982626"/>
    <lineage>
        <taxon>Bacteria</taxon>
        <taxon>Bacillati</taxon>
        <taxon>Bacillota</taxon>
        <taxon>Erysipelotrichia</taxon>
        <taxon>Erysipelotrichales</taxon>
        <taxon>Coprobacillaceae</taxon>
        <taxon>Faecalibacillus</taxon>
    </lineage>
</organism>
<evidence type="ECO:0000313" key="2">
    <source>
        <dbReference type="Proteomes" id="UP000593842"/>
    </source>
</evidence>
<protein>
    <submittedName>
        <fullName evidence="1">Uncharacterized protein</fullName>
    </submittedName>
</protein>
<proteinExistence type="predicted"/>
<gene>
    <name evidence="1" type="ORF">Fi14EGH31_24700</name>
</gene>
<dbReference type="KEGG" id="fit:Fi14EGH31_24700"/>
<accession>A0A7I8E1W2</accession>
<reference evidence="2" key="1">
    <citation type="submission" date="2020-09" db="EMBL/GenBank/DDBJ databases">
        <title>Complete genome sequencing of Faecalibacillus intestinalis strain 14EGH31.</title>
        <authorList>
            <person name="Sakamoto M."/>
            <person name="Murakami T."/>
            <person name="Mori H."/>
        </authorList>
    </citation>
    <scope>NUCLEOTIDE SEQUENCE [LARGE SCALE GENOMIC DNA]</scope>
    <source>
        <strain evidence="2">14EGH31</strain>
    </source>
</reference>
<dbReference type="Proteomes" id="UP000593842">
    <property type="component" value="Chromosome"/>
</dbReference>
<sequence length="156" mass="18406">MFYFQLPVEVLTGEDADVMIMEDYFLIGNLQYFCGRIDFDRDLSISEELLKQIKIAIYKANIEIVKHIKNQNDLIYVLKLFDLDDEDNSSTLIDLFEENIQLVTKGDYNEDHQRIEKLSKVFDYAINTKNLIDKKTYNSIVNILYPLVECYKNNPE</sequence>
<dbReference type="AlphaFoldDB" id="A0A7I8E1W2"/>
<name>A0A7I8E1W2_9FIRM</name>